<dbReference type="PANTHER" id="PTHR32410">
    <property type="entry name" value="CYSTEINE/HISTIDINE-RICH C1 DOMAIN FAMILY PROTEIN"/>
    <property type="match status" value="1"/>
</dbReference>
<dbReference type="InterPro" id="IPR046349">
    <property type="entry name" value="C1-like_sf"/>
</dbReference>
<evidence type="ECO:0000313" key="3">
    <source>
        <dbReference type="EMBL" id="SPC78404.1"/>
    </source>
</evidence>
<dbReference type="InterPro" id="IPR053192">
    <property type="entry name" value="Vacuole_Formation_Reg"/>
</dbReference>
<feature type="domain" description="DC1" evidence="2">
    <location>
        <begin position="304"/>
        <end position="352"/>
    </location>
</feature>
<gene>
    <name evidence="3" type="ORF">FSB_LOCUS6286</name>
</gene>
<reference evidence="3" key="1">
    <citation type="submission" date="2018-02" db="EMBL/GenBank/DDBJ databases">
        <authorList>
            <person name="Cohen D.B."/>
            <person name="Kent A.D."/>
        </authorList>
    </citation>
    <scope>NUCLEOTIDE SEQUENCE</scope>
</reference>
<accession>A0A2N9EV02</accession>
<keyword evidence="1" id="KW-0677">Repeat</keyword>
<dbReference type="PANTHER" id="PTHR32410:SF163">
    <property type="entry name" value="DC1 DOMAIN-CONTAINING PROTEIN"/>
    <property type="match status" value="1"/>
</dbReference>
<feature type="domain" description="DC1" evidence="2">
    <location>
        <begin position="97"/>
        <end position="139"/>
    </location>
</feature>
<evidence type="ECO:0000259" key="2">
    <source>
        <dbReference type="Pfam" id="PF03107"/>
    </source>
</evidence>
<feature type="domain" description="DC1" evidence="2">
    <location>
        <begin position="255"/>
        <end position="294"/>
    </location>
</feature>
<organism evidence="3">
    <name type="scientific">Fagus sylvatica</name>
    <name type="common">Beechnut</name>
    <dbReference type="NCBI Taxonomy" id="28930"/>
    <lineage>
        <taxon>Eukaryota</taxon>
        <taxon>Viridiplantae</taxon>
        <taxon>Streptophyta</taxon>
        <taxon>Embryophyta</taxon>
        <taxon>Tracheophyta</taxon>
        <taxon>Spermatophyta</taxon>
        <taxon>Magnoliopsida</taxon>
        <taxon>eudicotyledons</taxon>
        <taxon>Gunneridae</taxon>
        <taxon>Pentapetalae</taxon>
        <taxon>rosids</taxon>
        <taxon>fabids</taxon>
        <taxon>Fagales</taxon>
        <taxon>Fagaceae</taxon>
        <taxon>Fagus</taxon>
    </lineage>
</organism>
<sequence>MGVVKAYKGSCYGCKDCRIDFLLHESCVEQLSHEKLQHPIHSKHPLILHKTPPYDKGTCTCNFCGDPCKGFVYHCPHCKFDIDIKCALLPLTIEAEVHDHPLTLFRKLITFTCDICGKEGKRMPYLCGGICGFVAHHNCTSFPSIVKHIRHKHPLNLTYSLKTTDHSKYRLCQLCVKKVDIKYGIYYCSSCDYVAHLDCATHKEGSDERFMGRESKDMDPVMKDEDLGLDECDVCNFDLDVPCSLLSDMLTHVGHEHPLILSSTTNAEECSACNSKGKIFRCTKCEFTLDFGCATLPHTVGYKQHEHPFTLRYTAEDDSGEYYCDICEEERDPKLWFYYCEECSYPVHPKCIFGMDIMGYLSLETYEMLSLGAHTHPQSTNISSLLFIRLRTSLLVTNVVALAMNCSLNVPRVISVFTTWCV</sequence>
<dbReference type="EMBL" id="OIVN01000330">
    <property type="protein sequence ID" value="SPC78404.1"/>
    <property type="molecule type" value="Genomic_DNA"/>
</dbReference>
<dbReference type="SUPFAM" id="SSF57889">
    <property type="entry name" value="Cysteine-rich domain"/>
    <property type="match status" value="4"/>
</dbReference>
<proteinExistence type="predicted"/>
<dbReference type="InterPro" id="IPR004146">
    <property type="entry name" value="DC1"/>
</dbReference>
<dbReference type="AlphaFoldDB" id="A0A2N9EV02"/>
<evidence type="ECO:0000256" key="1">
    <source>
        <dbReference type="ARBA" id="ARBA00022737"/>
    </source>
</evidence>
<feature type="domain" description="DC1" evidence="2">
    <location>
        <begin position="150"/>
        <end position="200"/>
    </location>
</feature>
<name>A0A2N9EV02_FAGSY</name>
<protein>
    <recommendedName>
        <fullName evidence="2">DC1 domain-containing protein</fullName>
    </recommendedName>
</protein>
<feature type="domain" description="DC1" evidence="2">
    <location>
        <begin position="40"/>
        <end position="87"/>
    </location>
</feature>
<dbReference type="Pfam" id="PF03107">
    <property type="entry name" value="C1_2"/>
    <property type="match status" value="5"/>
</dbReference>